<protein>
    <submittedName>
        <fullName evidence="1">Uncharacterized protein</fullName>
    </submittedName>
</protein>
<sequence>MALKEATKKLIQKHIPGFDFSRERSVPEMRSVVKVANELAKKKLIAKKLEDLDSRGVRPGVIMENSAGERETVSSISSDGHIVFVGRRGGFHPAGWQVVK</sequence>
<dbReference type="AlphaFoldDB" id="A0A0G0T6N1"/>
<dbReference type="Proteomes" id="UP000034137">
    <property type="component" value="Unassembled WGS sequence"/>
</dbReference>
<dbReference type="EMBL" id="LBXO01000007">
    <property type="protein sequence ID" value="KKR33507.1"/>
    <property type="molecule type" value="Genomic_DNA"/>
</dbReference>
<accession>A0A0G0T6N1</accession>
<comment type="caution">
    <text evidence="1">The sequence shown here is derived from an EMBL/GenBank/DDBJ whole genome shotgun (WGS) entry which is preliminary data.</text>
</comment>
<evidence type="ECO:0000313" key="1">
    <source>
        <dbReference type="EMBL" id="KKR33507.1"/>
    </source>
</evidence>
<reference evidence="1 2" key="1">
    <citation type="journal article" date="2015" name="Nature">
        <title>rRNA introns, odd ribosomes, and small enigmatic genomes across a large radiation of phyla.</title>
        <authorList>
            <person name="Brown C.T."/>
            <person name="Hug L.A."/>
            <person name="Thomas B.C."/>
            <person name="Sharon I."/>
            <person name="Castelle C.J."/>
            <person name="Singh A."/>
            <person name="Wilkins M.J."/>
            <person name="Williams K.H."/>
            <person name="Banfield J.F."/>
        </authorList>
    </citation>
    <scope>NUCLEOTIDE SEQUENCE [LARGE SCALE GENOMIC DNA]</scope>
</reference>
<evidence type="ECO:0000313" key="2">
    <source>
        <dbReference type="Proteomes" id="UP000034137"/>
    </source>
</evidence>
<proteinExistence type="predicted"/>
<name>A0A0G0T6N1_9BACT</name>
<gene>
    <name evidence="1" type="ORF">UT64_C0007G0009</name>
</gene>
<organism evidence="1 2">
    <name type="scientific">Candidatus Falkowbacteria bacterium GW2011_GWF2_39_8</name>
    <dbReference type="NCBI Taxonomy" id="1618642"/>
    <lineage>
        <taxon>Bacteria</taxon>
        <taxon>Candidatus Falkowiibacteriota</taxon>
    </lineage>
</organism>